<dbReference type="InterPro" id="IPR011684">
    <property type="entry name" value="NAB"/>
</dbReference>
<proteinExistence type="inferred from homology"/>
<gene>
    <name evidence="4" type="ORF">RCOM_1445540</name>
</gene>
<dbReference type="OrthoDB" id="1924020at2759"/>
<evidence type="ECO:0000259" key="3">
    <source>
        <dbReference type="PROSITE" id="PS51774"/>
    </source>
</evidence>
<dbReference type="InterPro" id="IPR051861">
    <property type="entry name" value="NET_actin-binding_domain"/>
</dbReference>
<dbReference type="Pfam" id="PF07765">
    <property type="entry name" value="KIP1"/>
    <property type="match status" value="1"/>
</dbReference>
<keyword evidence="5" id="KW-1185">Reference proteome</keyword>
<evidence type="ECO:0000313" key="5">
    <source>
        <dbReference type="Proteomes" id="UP000008311"/>
    </source>
</evidence>
<evidence type="ECO:0000256" key="1">
    <source>
        <dbReference type="ARBA" id="ARBA00023054"/>
    </source>
</evidence>
<evidence type="ECO:0000313" key="4">
    <source>
        <dbReference type="EMBL" id="EEF49361.1"/>
    </source>
</evidence>
<reference evidence="5" key="1">
    <citation type="journal article" date="2010" name="Nat. Biotechnol.">
        <title>Draft genome sequence of the oilseed species Ricinus communis.</title>
        <authorList>
            <person name="Chan A.P."/>
            <person name="Crabtree J."/>
            <person name="Zhao Q."/>
            <person name="Lorenzi H."/>
            <person name="Orvis J."/>
            <person name="Puiu D."/>
            <person name="Melake-Berhan A."/>
            <person name="Jones K.M."/>
            <person name="Redman J."/>
            <person name="Chen G."/>
            <person name="Cahoon E.B."/>
            <person name="Gedil M."/>
            <person name="Stanke M."/>
            <person name="Haas B.J."/>
            <person name="Wortman J.R."/>
            <person name="Fraser-Liggett C.M."/>
            <person name="Ravel J."/>
            <person name="Rabinowicz P.D."/>
        </authorList>
    </citation>
    <scope>NUCLEOTIDE SEQUENCE [LARGE SCALE GENOMIC DNA]</scope>
    <source>
        <strain evidence="5">cv. Hale</strain>
    </source>
</reference>
<dbReference type="AlphaFoldDB" id="B9RGZ9"/>
<dbReference type="STRING" id="3988.B9RGZ9"/>
<dbReference type="eggNOG" id="ENOG502S4PA">
    <property type="taxonomic scope" value="Eukaryota"/>
</dbReference>
<dbReference type="OMA" id="YQSQWLQ"/>
<dbReference type="InParanoid" id="B9RGZ9"/>
<comment type="similarity">
    <text evidence="2">Belongs to the NET family.</text>
</comment>
<dbReference type="PANTHER" id="PTHR32258:SF15">
    <property type="entry name" value="NAB DOMAIN-CONTAINING PROTEIN"/>
    <property type="match status" value="1"/>
</dbReference>
<feature type="domain" description="NAB" evidence="3">
    <location>
        <begin position="9"/>
        <end position="90"/>
    </location>
</feature>
<name>B9RGZ9_RICCO</name>
<dbReference type="EMBL" id="EQ973778">
    <property type="protein sequence ID" value="EEF49361.1"/>
    <property type="molecule type" value="Genomic_DNA"/>
</dbReference>
<dbReference type="KEGG" id="rcu:8273123"/>
<protein>
    <recommendedName>
        <fullName evidence="3">NAB domain-containing protein</fullName>
    </recommendedName>
</protein>
<dbReference type="Proteomes" id="UP000008311">
    <property type="component" value="Unassembled WGS sequence"/>
</dbReference>
<accession>B9RGZ9</accession>
<sequence>MGNNGSPFSSSSLAADNHNSIQQSQWLRATLSDMNKRMRAIMTLLAEDENSSAKTKNYDNRRLELFQMLEHFNNSYCSLAEKYDRLRSKLCHVTDSGLIPSSSNANNKTRLVGGLDDPKPELSVSCLDSILSDADVDCDNEKAIDLCDKKGINKINYNNLVRDQSIDADVLKASSEQGNSSEHGGTWFELKFQVTNLMEENLRQQAELARRNIEKKLIINRLQLQLEHLKGENKDLQSCISCLKAVDKDKQFQMSKLRRMFSGSS</sequence>
<keyword evidence="1" id="KW-0175">Coiled coil</keyword>
<evidence type="ECO:0000256" key="2">
    <source>
        <dbReference type="ARBA" id="ARBA00038006"/>
    </source>
</evidence>
<dbReference type="PANTHER" id="PTHR32258">
    <property type="entry name" value="PROTEIN NETWORKED 4A"/>
    <property type="match status" value="1"/>
</dbReference>
<dbReference type="GO" id="GO:0003779">
    <property type="term" value="F:actin binding"/>
    <property type="evidence" value="ECO:0007669"/>
    <property type="project" value="InterPro"/>
</dbReference>
<dbReference type="PROSITE" id="PS51774">
    <property type="entry name" value="NAB"/>
    <property type="match status" value="1"/>
</dbReference>
<organism evidence="4 5">
    <name type="scientific">Ricinus communis</name>
    <name type="common">Castor bean</name>
    <dbReference type="NCBI Taxonomy" id="3988"/>
    <lineage>
        <taxon>Eukaryota</taxon>
        <taxon>Viridiplantae</taxon>
        <taxon>Streptophyta</taxon>
        <taxon>Embryophyta</taxon>
        <taxon>Tracheophyta</taxon>
        <taxon>Spermatophyta</taxon>
        <taxon>Magnoliopsida</taxon>
        <taxon>eudicotyledons</taxon>
        <taxon>Gunneridae</taxon>
        <taxon>Pentapetalae</taxon>
        <taxon>rosids</taxon>
        <taxon>fabids</taxon>
        <taxon>Malpighiales</taxon>
        <taxon>Euphorbiaceae</taxon>
        <taxon>Acalyphoideae</taxon>
        <taxon>Acalypheae</taxon>
        <taxon>Ricinus</taxon>
    </lineage>
</organism>